<dbReference type="PANTHER" id="PTHR15715">
    <property type="entry name" value="CENTROSOMAL PROTEIN OF 170 KDA"/>
    <property type="match status" value="1"/>
</dbReference>
<evidence type="ECO:0000313" key="25">
    <source>
        <dbReference type="VGNC" id="VGNC:34969"/>
    </source>
</evidence>
<comment type="function">
    <text evidence="14">Associates with the striatin-interacting phosphatase and kinase (STRIPAK) core complex, forming the extended (SIKE1:SLMAP)STRIPAK complex. The (SIKE1:SLMAP)STRIPAK complex dephosphorylates STK3 leading to the inhibition of Hippo signaling and the control of cell growth. May play a role during myoblast fusion.</text>
</comment>
<comment type="subcellular location">
    <subcellularLocation>
        <location evidence="15">Cell membrane</location>
        <location evidence="15">Sarcolemma</location>
        <topology evidence="15">Single-pass type IV membrane protein</topology>
    </subcellularLocation>
    <subcellularLocation>
        <location evidence="2">Cytoplasm</location>
        <location evidence="2">Cytoskeleton</location>
        <location evidence="2">Microtubule organizing center</location>
        <location evidence="2">Centrosome</location>
    </subcellularLocation>
    <subcellularLocation>
        <location evidence="1">Endoplasmic reticulum membrane</location>
        <topology evidence="1">Single-pass type IV membrane protein</topology>
    </subcellularLocation>
    <subcellularLocation>
        <location evidence="13">Mitochondrion membrane</location>
        <topology evidence="13">Single-pass type IV membrane protein</topology>
    </subcellularLocation>
</comment>
<reference evidence="23" key="3">
    <citation type="submission" date="2025-09" db="UniProtKB">
        <authorList>
            <consortium name="Ensembl"/>
        </authorList>
    </citation>
    <scope>IDENTIFICATION</scope>
    <source>
        <strain evidence="23">Hereford</strain>
    </source>
</reference>
<evidence type="ECO:0000256" key="8">
    <source>
        <dbReference type="ARBA" id="ARBA00022989"/>
    </source>
</evidence>
<evidence type="ECO:0000256" key="2">
    <source>
        <dbReference type="ARBA" id="ARBA00004300"/>
    </source>
</evidence>
<dbReference type="GO" id="GO:0005813">
    <property type="term" value="C:centrosome"/>
    <property type="evidence" value="ECO:0007669"/>
    <property type="project" value="UniProtKB-SubCell"/>
</dbReference>
<feature type="coiled-coil region" evidence="19">
    <location>
        <begin position="172"/>
        <end position="199"/>
    </location>
</feature>
<feature type="region of interest" description="Disordered" evidence="20">
    <location>
        <begin position="440"/>
        <end position="467"/>
    </location>
</feature>
<dbReference type="GeneTree" id="ENSGT00940000157660"/>
<sequence>MPSALAIFTCRPNSHPFQERHVYLDEPIKIGRSVARCRPAQNNATFDCKVLSRNHALVWFDHKTGKFYLQDTKSSNGTFINSQRLSRGSEESPPCEILSGDIIQFGVDVTENTRKVTHGCIVSTIKLFLPDGMEARLRSDVIHAPLPSPVDKVAANTPSMYSQELFQLSQYLQEALHREQMLEQKLATLQRLLAITQEASDTSWQALIDEDRLLSRLEVMGNQLQACSKNQTEDSLRKELIALQEDKHNYETTAKESLRRVLQEKIDVVRKLSEVERSLSNTEDECTHLKEMNERTQEELRELANKYNGAVNEIKDLSDKLKIAEGKQEEIQQKGQAEKKELQHKIDEMEEKEQELQAKIEALQADNDFTNERLTALQVRLEHLQEKTLKECSSLGIQVDDFLPKINGSTEKEHLLSKSGGDCTFIHQFIECQKNQARAKESDLSDTLSPSKEKSSDDTTDAQMDDQDLNEPLAKVSLLKDDLQGAQSEIEAKQEIQHLRKELIEAQELARASKQKCFELQALLEEERKAYRNQVEESSKQIQVLQAQLQRLHINIENLREEKDSEIASTRDELLSARDEILLLHQAAEKAASERDTDIASLQEELKKVRAELERWRKAASEYEKEIMSLQNSFQLRCQQCEDQQREEATRLQGELEKLRKEWNVLDTECRSLKKENVLLSSELQRQEKELHNSQKQSLELTSDLSILQVTRKELENQVGSLKEQHLRDSADLKTLLSKAENQAKDVQKEYEKTQTVLSELKLKFEMTEQEKQSITDELKQCKDNLKLLREKGNNPSILQPVPAVFIGLFLAFLFWCFGPLW</sequence>
<evidence type="ECO:0000256" key="17">
    <source>
        <dbReference type="ARBA" id="ARBA00066015"/>
    </source>
</evidence>
<dbReference type="GO" id="GO:0005789">
    <property type="term" value="C:endoplasmic reticulum membrane"/>
    <property type="evidence" value="ECO:0007669"/>
    <property type="project" value="UniProtKB-SubCell"/>
</dbReference>
<feature type="compositionally biased region" description="Acidic residues" evidence="20">
    <location>
        <begin position="458"/>
        <end position="467"/>
    </location>
</feature>
<reference evidence="23" key="1">
    <citation type="submission" date="2018-03" db="EMBL/GenBank/DDBJ databases">
        <title>ARS-UCD1.2.</title>
        <authorList>
            <person name="Rosen B.D."/>
            <person name="Bickhart D.M."/>
            <person name="Koren S."/>
            <person name="Schnabel R.D."/>
            <person name="Hall R."/>
            <person name="Zimin A."/>
            <person name="Dreischer C."/>
            <person name="Schultheiss S."/>
            <person name="Schroeder S.G."/>
            <person name="Elsik C.G."/>
            <person name="Couldrey C."/>
            <person name="Liu G.E."/>
            <person name="Van Tassell C.P."/>
            <person name="Phillippy A.M."/>
            <person name="Smith T.P.L."/>
            <person name="Medrano J.F."/>
        </authorList>
    </citation>
    <scope>NUCLEOTIDE SEQUENCE [LARGE SCALE GENOMIC DNA]</scope>
    <source>
        <strain evidence="23">Hereford</strain>
    </source>
</reference>
<evidence type="ECO:0000256" key="3">
    <source>
        <dbReference type="ARBA" id="ARBA00022475"/>
    </source>
</evidence>
<evidence type="ECO:0000256" key="9">
    <source>
        <dbReference type="ARBA" id="ARBA00023054"/>
    </source>
</evidence>
<gene>
    <name evidence="23 25" type="primary">SLMAP</name>
</gene>
<dbReference type="CDD" id="cd22679">
    <property type="entry name" value="FHA_SLMAP"/>
    <property type="match status" value="1"/>
</dbReference>
<dbReference type="SMART" id="SM00240">
    <property type="entry name" value="FHA"/>
    <property type="match status" value="1"/>
</dbReference>
<evidence type="ECO:0000256" key="16">
    <source>
        <dbReference type="ARBA" id="ARBA00061687"/>
    </source>
</evidence>
<evidence type="ECO:0000256" key="19">
    <source>
        <dbReference type="SAM" id="Coils"/>
    </source>
</evidence>
<evidence type="ECO:0000256" key="11">
    <source>
        <dbReference type="ARBA" id="ARBA00023136"/>
    </source>
</evidence>
<evidence type="ECO:0000256" key="12">
    <source>
        <dbReference type="ARBA" id="ARBA00023212"/>
    </source>
</evidence>
<dbReference type="Proteomes" id="UP000009136">
    <property type="component" value="Chromosome 22"/>
</dbReference>
<evidence type="ECO:0000256" key="13">
    <source>
        <dbReference type="ARBA" id="ARBA00046294"/>
    </source>
</evidence>
<feature type="coiled-coil region" evidence="19">
    <location>
        <begin position="233"/>
        <end position="387"/>
    </location>
</feature>
<comment type="subunit">
    <text evidence="17">Homodimer. Interacts with myosin. Interacts with SIKE1 and both associate with the STRIPAK core complex composed of PP2A catalytic and scaffolding subunits, the striatins (PP2A regulatory subunits), the striatin-associated proteins MOB4, STRIP1 and STRIP2, PDCD10 and members of the STE20 kinases, such as STK24 and STK26. Interacts (via FHA domain) with STK3 (when phosphorylated); the interaction associates STK3 with the STRIPAK complex.</text>
</comment>
<keyword evidence="4" id="KW-0963">Cytoplasm</keyword>
<keyword evidence="11 21" id="KW-0472">Membrane</keyword>
<dbReference type="AlphaFoldDB" id="A0A3Q1MIJ7"/>
<organism evidence="23 24">
    <name type="scientific">Bos taurus</name>
    <name type="common">Bovine</name>
    <dbReference type="NCBI Taxonomy" id="9913"/>
    <lineage>
        <taxon>Eukaryota</taxon>
        <taxon>Metazoa</taxon>
        <taxon>Chordata</taxon>
        <taxon>Craniata</taxon>
        <taxon>Vertebrata</taxon>
        <taxon>Euteleostomi</taxon>
        <taxon>Mammalia</taxon>
        <taxon>Eutheria</taxon>
        <taxon>Laurasiatheria</taxon>
        <taxon>Artiodactyla</taxon>
        <taxon>Ruminantia</taxon>
        <taxon>Pecora</taxon>
        <taxon>Bovidae</taxon>
        <taxon>Bovinae</taxon>
        <taxon>Bos</taxon>
    </lineage>
</organism>
<evidence type="ECO:0000256" key="20">
    <source>
        <dbReference type="SAM" id="MobiDB-lite"/>
    </source>
</evidence>
<dbReference type="PANTHER" id="PTHR15715:SF22">
    <property type="entry name" value="SARCOLEMMAL MEMBRANE-ASSOCIATED PROTEIN"/>
    <property type="match status" value="1"/>
</dbReference>
<dbReference type="GO" id="GO:0031966">
    <property type="term" value="C:mitochondrial membrane"/>
    <property type="evidence" value="ECO:0007669"/>
    <property type="project" value="UniProtKB-SubCell"/>
</dbReference>
<evidence type="ECO:0000256" key="1">
    <source>
        <dbReference type="ARBA" id="ARBA00004163"/>
    </source>
</evidence>
<feature type="coiled-coil region" evidence="19">
    <location>
        <begin position="476"/>
        <end position="792"/>
    </location>
</feature>
<dbReference type="SUPFAM" id="SSF49879">
    <property type="entry name" value="SMAD/FHA domain"/>
    <property type="match status" value="1"/>
</dbReference>
<keyword evidence="9 19" id="KW-0175">Coiled coil</keyword>
<evidence type="ECO:0000256" key="4">
    <source>
        <dbReference type="ARBA" id="ARBA00022490"/>
    </source>
</evidence>
<evidence type="ECO:0000256" key="7">
    <source>
        <dbReference type="ARBA" id="ARBA00022824"/>
    </source>
</evidence>
<keyword evidence="12" id="KW-0206">Cytoskeleton</keyword>
<dbReference type="InParanoid" id="A0A3Q1MIJ7"/>
<evidence type="ECO:0000256" key="21">
    <source>
        <dbReference type="SAM" id="Phobius"/>
    </source>
</evidence>
<keyword evidence="24" id="KW-1185">Reference proteome</keyword>
<reference evidence="23" key="2">
    <citation type="submission" date="2025-08" db="UniProtKB">
        <authorList>
            <consortium name="Ensembl"/>
        </authorList>
    </citation>
    <scope>IDENTIFICATION</scope>
    <source>
        <strain evidence="23">Hereford</strain>
    </source>
</reference>
<dbReference type="Ensembl" id="ENSBTAT00000080167.2">
    <property type="protein sequence ID" value="ENSBTAP00000071107.2"/>
    <property type="gene ID" value="ENSBTAG00000021164.8"/>
</dbReference>
<keyword evidence="10" id="KW-0496">Mitochondrion</keyword>
<dbReference type="STRING" id="9913.ENSBTAP00000071107"/>
<dbReference type="InterPro" id="IPR008984">
    <property type="entry name" value="SMAD_FHA_dom_sf"/>
</dbReference>
<dbReference type="InterPro" id="IPR051176">
    <property type="entry name" value="Cent_Immune-Sig_Mod"/>
</dbReference>
<evidence type="ECO:0000256" key="18">
    <source>
        <dbReference type="ARBA" id="ARBA00074026"/>
    </source>
</evidence>
<keyword evidence="3" id="KW-1003">Cell membrane</keyword>
<dbReference type="Bgee" id="ENSBTAG00000021164">
    <property type="expression patterns" value="Expressed in cardiac ventricle and 109 other cell types or tissues"/>
</dbReference>
<dbReference type="Gene3D" id="2.60.200.20">
    <property type="match status" value="1"/>
</dbReference>
<protein>
    <recommendedName>
        <fullName evidence="18">Sarcolemmal membrane-associated protein</fullName>
    </recommendedName>
</protein>
<keyword evidence="8 21" id="KW-1133">Transmembrane helix</keyword>
<dbReference type="VGNC" id="VGNC:34969">
    <property type="gene designation" value="SLMAP"/>
</dbReference>
<dbReference type="InterPro" id="IPR000253">
    <property type="entry name" value="FHA_dom"/>
</dbReference>
<dbReference type="PROSITE" id="PS50006">
    <property type="entry name" value="FHA_DOMAIN"/>
    <property type="match status" value="1"/>
</dbReference>
<evidence type="ECO:0000313" key="23">
    <source>
        <dbReference type="Ensembl" id="ENSBTAP00000071107.2"/>
    </source>
</evidence>
<keyword evidence="7" id="KW-0256">Endoplasmic reticulum</keyword>
<name>A0A3Q1MIJ7_BOVIN</name>
<evidence type="ECO:0000256" key="15">
    <source>
        <dbReference type="ARBA" id="ARBA00060409"/>
    </source>
</evidence>
<evidence type="ECO:0000256" key="14">
    <source>
        <dbReference type="ARBA" id="ARBA00057671"/>
    </source>
</evidence>
<dbReference type="FunFam" id="2.60.200.20:FF:000003">
    <property type="entry name" value="sarcolemmal membrane-associated protein isoform X2"/>
    <property type="match status" value="1"/>
</dbReference>
<evidence type="ECO:0000256" key="6">
    <source>
        <dbReference type="ARBA" id="ARBA00022692"/>
    </source>
</evidence>
<dbReference type="VEuPathDB" id="HostDB:ENSBTAG00000021164"/>
<evidence type="ECO:0000259" key="22">
    <source>
        <dbReference type="PROSITE" id="PS50006"/>
    </source>
</evidence>
<dbReference type="CDD" id="cd21911">
    <property type="entry name" value="CC1_SLMAP"/>
    <property type="match status" value="1"/>
</dbReference>
<evidence type="ECO:0000256" key="10">
    <source>
        <dbReference type="ARBA" id="ARBA00023128"/>
    </source>
</evidence>
<comment type="similarity">
    <text evidence="16">Belongs to the SLMAP family.</text>
</comment>
<keyword evidence="5" id="KW-0597">Phosphoprotein</keyword>
<dbReference type="GO" id="GO:0042383">
    <property type="term" value="C:sarcolemma"/>
    <property type="evidence" value="ECO:0007669"/>
    <property type="project" value="UniProtKB-SubCell"/>
</dbReference>
<evidence type="ECO:0000256" key="5">
    <source>
        <dbReference type="ARBA" id="ARBA00022553"/>
    </source>
</evidence>
<evidence type="ECO:0000313" key="24">
    <source>
        <dbReference type="Proteomes" id="UP000009136"/>
    </source>
</evidence>
<feature type="domain" description="FHA" evidence="22">
    <location>
        <begin position="28"/>
        <end position="85"/>
    </location>
</feature>
<dbReference type="Pfam" id="PF00498">
    <property type="entry name" value="FHA"/>
    <property type="match status" value="1"/>
</dbReference>
<dbReference type="PaxDb" id="9913-ENSBTAP00000053250"/>
<accession>A0A3Q1MIJ7</accession>
<proteinExistence type="inferred from homology"/>
<feature type="transmembrane region" description="Helical" evidence="21">
    <location>
        <begin position="798"/>
        <end position="818"/>
    </location>
</feature>
<keyword evidence="6 21" id="KW-0812">Transmembrane</keyword>